<comment type="caution">
    <text evidence="9">The sequence shown here is derived from an EMBL/GenBank/DDBJ whole genome shotgun (WGS) entry which is preliminary data.</text>
</comment>
<evidence type="ECO:0000256" key="7">
    <source>
        <dbReference type="RuleBase" id="RU363032"/>
    </source>
</evidence>
<comment type="subcellular location">
    <subcellularLocation>
        <location evidence="1 7">Cell membrane</location>
        <topology evidence="1 7">Multi-pass membrane protein</topology>
    </subcellularLocation>
</comment>
<dbReference type="Pfam" id="PF00528">
    <property type="entry name" value="BPD_transp_1"/>
    <property type="match status" value="1"/>
</dbReference>
<dbReference type="EMBL" id="JBBMFN010000055">
    <property type="protein sequence ID" value="MEQ2467544.1"/>
    <property type="molecule type" value="Genomic_DNA"/>
</dbReference>
<keyword evidence="2 7" id="KW-0813">Transport</keyword>
<feature type="transmembrane region" description="Helical" evidence="7">
    <location>
        <begin position="181"/>
        <end position="206"/>
    </location>
</feature>
<evidence type="ECO:0000256" key="2">
    <source>
        <dbReference type="ARBA" id="ARBA00022448"/>
    </source>
</evidence>
<keyword evidence="5 7" id="KW-1133">Transmembrane helix</keyword>
<feature type="transmembrane region" description="Helical" evidence="7">
    <location>
        <begin position="240"/>
        <end position="259"/>
    </location>
</feature>
<evidence type="ECO:0000313" key="9">
    <source>
        <dbReference type="EMBL" id="MEQ2467544.1"/>
    </source>
</evidence>
<comment type="similarity">
    <text evidence="7">Belongs to the binding-protein-dependent transport system permease family.</text>
</comment>
<feature type="transmembrane region" description="Helical" evidence="7">
    <location>
        <begin position="106"/>
        <end position="128"/>
    </location>
</feature>
<sequence>MKKYAKKTLLIGASIGLMIYLLFPFLWLILSSMKYRVELFQNPPTWIPHEVTFKYYLELFQTESFTSSLSNSFIFASFTTLICIVIGTLGAYAFARLQFPGRNSLYLMILGTQMLPQMALLIPLFILMRMSGLLYTHIGIICAYVTFSLPYVIWMFRAFIISVPNDIEEAARMDGCTRLEAIVKMVLPLSLPGLVTTGIFVFIGAWNEFIFASVFTNTNLKTIPIRIGELIGQEGVQYEMILPAGVIASLPILILVMIFQKYIVQGLTEGSVK</sequence>
<feature type="transmembrane region" description="Helical" evidence="7">
    <location>
        <begin position="73"/>
        <end position="94"/>
    </location>
</feature>
<dbReference type="InterPro" id="IPR000515">
    <property type="entry name" value="MetI-like"/>
</dbReference>
<reference evidence="9 10" key="1">
    <citation type="submission" date="2024-03" db="EMBL/GenBank/DDBJ databases">
        <title>Human intestinal bacterial collection.</title>
        <authorList>
            <person name="Pauvert C."/>
            <person name="Hitch T.C.A."/>
            <person name="Clavel T."/>
        </authorList>
    </citation>
    <scope>NUCLEOTIDE SEQUENCE [LARGE SCALE GENOMIC DNA]</scope>
    <source>
        <strain evidence="9 10">CLA-SR-H024</strain>
    </source>
</reference>
<dbReference type="PROSITE" id="PS50928">
    <property type="entry name" value="ABC_TM1"/>
    <property type="match status" value="1"/>
</dbReference>
<gene>
    <name evidence="9" type="ORF">WMO63_17965</name>
</gene>
<evidence type="ECO:0000256" key="1">
    <source>
        <dbReference type="ARBA" id="ARBA00004651"/>
    </source>
</evidence>
<evidence type="ECO:0000313" key="10">
    <source>
        <dbReference type="Proteomes" id="UP001465426"/>
    </source>
</evidence>
<dbReference type="PANTHER" id="PTHR32243">
    <property type="entry name" value="MALTOSE TRANSPORT SYSTEM PERMEASE-RELATED"/>
    <property type="match status" value="1"/>
</dbReference>
<accession>A0ABV1F2G8</accession>
<evidence type="ECO:0000256" key="5">
    <source>
        <dbReference type="ARBA" id="ARBA00022989"/>
    </source>
</evidence>
<keyword evidence="3" id="KW-1003">Cell membrane</keyword>
<feature type="domain" description="ABC transmembrane type-1" evidence="8">
    <location>
        <begin position="69"/>
        <end position="259"/>
    </location>
</feature>
<organism evidence="9 10">
    <name type="scientific">Niallia hominis</name>
    <dbReference type="NCBI Taxonomy" id="3133173"/>
    <lineage>
        <taxon>Bacteria</taxon>
        <taxon>Bacillati</taxon>
        <taxon>Bacillota</taxon>
        <taxon>Bacilli</taxon>
        <taxon>Bacillales</taxon>
        <taxon>Bacillaceae</taxon>
        <taxon>Niallia</taxon>
    </lineage>
</organism>
<keyword evidence="10" id="KW-1185">Reference proteome</keyword>
<evidence type="ECO:0000256" key="4">
    <source>
        <dbReference type="ARBA" id="ARBA00022692"/>
    </source>
</evidence>
<evidence type="ECO:0000256" key="3">
    <source>
        <dbReference type="ARBA" id="ARBA00022475"/>
    </source>
</evidence>
<keyword evidence="6 7" id="KW-0472">Membrane</keyword>
<dbReference type="CDD" id="cd06261">
    <property type="entry name" value="TM_PBP2"/>
    <property type="match status" value="1"/>
</dbReference>
<dbReference type="RefSeq" id="WP_349205154.1">
    <property type="nucleotide sequence ID" value="NZ_JBBMFN010000055.1"/>
</dbReference>
<dbReference type="Proteomes" id="UP001465426">
    <property type="component" value="Unassembled WGS sequence"/>
</dbReference>
<evidence type="ECO:0000256" key="6">
    <source>
        <dbReference type="ARBA" id="ARBA00023136"/>
    </source>
</evidence>
<protein>
    <submittedName>
        <fullName evidence="9">Carbohydrate ABC transporter permease</fullName>
    </submittedName>
</protein>
<evidence type="ECO:0000259" key="8">
    <source>
        <dbReference type="PROSITE" id="PS50928"/>
    </source>
</evidence>
<proteinExistence type="inferred from homology"/>
<name>A0ABV1F2G8_9BACI</name>
<dbReference type="InterPro" id="IPR035906">
    <property type="entry name" value="MetI-like_sf"/>
</dbReference>
<dbReference type="SUPFAM" id="SSF161098">
    <property type="entry name" value="MetI-like"/>
    <property type="match status" value="1"/>
</dbReference>
<dbReference type="PANTHER" id="PTHR32243:SF18">
    <property type="entry name" value="INNER MEMBRANE ABC TRANSPORTER PERMEASE PROTEIN YCJP"/>
    <property type="match status" value="1"/>
</dbReference>
<dbReference type="InterPro" id="IPR050901">
    <property type="entry name" value="BP-dep_ABC_trans_perm"/>
</dbReference>
<feature type="transmembrane region" description="Helical" evidence="7">
    <location>
        <begin position="134"/>
        <end position="160"/>
    </location>
</feature>
<keyword evidence="4 7" id="KW-0812">Transmembrane</keyword>
<feature type="transmembrane region" description="Helical" evidence="7">
    <location>
        <begin position="9"/>
        <end position="30"/>
    </location>
</feature>
<dbReference type="Gene3D" id="1.10.3720.10">
    <property type="entry name" value="MetI-like"/>
    <property type="match status" value="1"/>
</dbReference>